<dbReference type="SMART" id="SM00827">
    <property type="entry name" value="PKS_AT"/>
    <property type="match status" value="1"/>
</dbReference>
<dbReference type="Pfam" id="PF00698">
    <property type="entry name" value="Acyl_transf_1"/>
    <property type="match status" value="1"/>
</dbReference>
<dbReference type="InterPro" id="IPR016035">
    <property type="entry name" value="Acyl_Trfase/lysoPLipase"/>
</dbReference>
<dbReference type="PANTHER" id="PTHR42681:SF1">
    <property type="entry name" value="MALONYL-COA-ACYL CARRIER PROTEIN TRANSACYLASE, MITOCHONDRIAL"/>
    <property type="match status" value="1"/>
</dbReference>
<keyword evidence="4 6" id="KW-0012">Acyltransferase</keyword>
<comment type="catalytic activity">
    <reaction evidence="5 6">
        <text>holo-[ACP] + malonyl-CoA = malonyl-[ACP] + CoA</text>
        <dbReference type="Rhea" id="RHEA:41792"/>
        <dbReference type="Rhea" id="RHEA-COMP:9623"/>
        <dbReference type="Rhea" id="RHEA-COMP:9685"/>
        <dbReference type="ChEBI" id="CHEBI:57287"/>
        <dbReference type="ChEBI" id="CHEBI:57384"/>
        <dbReference type="ChEBI" id="CHEBI:64479"/>
        <dbReference type="ChEBI" id="CHEBI:78449"/>
        <dbReference type="EC" id="2.3.1.39"/>
    </reaction>
</comment>
<dbReference type="InterPro" id="IPR004410">
    <property type="entry name" value="Malonyl_CoA-ACP_transAc_FabD"/>
</dbReference>
<dbReference type="GO" id="GO:0006633">
    <property type="term" value="P:fatty acid biosynthetic process"/>
    <property type="evidence" value="ECO:0007669"/>
    <property type="project" value="TreeGrafter"/>
</dbReference>
<evidence type="ECO:0000313" key="10">
    <source>
        <dbReference type="Proteomes" id="UP000055047"/>
    </source>
</evidence>
<dbReference type="RefSeq" id="WP_081080901.1">
    <property type="nucleotide sequence ID" value="NZ_CCXQ01000059.1"/>
</dbReference>
<evidence type="ECO:0000256" key="2">
    <source>
        <dbReference type="ARBA" id="ARBA00018953"/>
    </source>
</evidence>
<evidence type="ECO:0000259" key="8">
    <source>
        <dbReference type="SMART" id="SM00827"/>
    </source>
</evidence>
<dbReference type="InterPro" id="IPR001227">
    <property type="entry name" value="Ac_transferase_dom_sf"/>
</dbReference>
<evidence type="ECO:0000313" key="9">
    <source>
        <dbReference type="EMBL" id="CEH11044.1"/>
    </source>
</evidence>
<reference evidence="9 10" key="1">
    <citation type="submission" date="2014-09" db="EMBL/GenBank/DDBJ databases">
        <authorList>
            <person name="Loux Valentin"/>
            <person name="Dugat Thibaut"/>
        </authorList>
    </citation>
    <scope>NUCLEOTIDE SEQUENCE [LARGE SCALE GENOMIC DNA]</scope>
    <source>
        <strain evidence="9 10">BOV-10_179</strain>
    </source>
</reference>
<evidence type="ECO:0000256" key="5">
    <source>
        <dbReference type="ARBA" id="ARBA00048462"/>
    </source>
</evidence>
<proteinExistence type="inferred from homology"/>
<dbReference type="InterPro" id="IPR014043">
    <property type="entry name" value="Acyl_transferase_dom"/>
</dbReference>
<sequence length="319" mass="34711">MSTVFMFPGQGSQFVGMGKEVYENFAVAREVFHEVDETLGRNLSDIIFNGPEEVLTSTCNAQLALMTVSIAVVRAVEHVVGMPLDRYARYVIGHSVGEYAALCAAGVINLPTAVKLLDVRSRAMGKASEMCQGGMSALIGGCVEDVEAVVQAASKFGVCEIANDNCNGQIVVSGTNEALEALPELVVGTAIRRVIRLRVSGPFHSSLMHPAYEELRDFVSTLELKAPKIGIVYNVSASEHEDCDVIKDLMARQVVSRVRWRESIEYLLGHGCSEFVEAGPGEVLTGLLRRIDRTVRCVSVCAVDAMRELSQYAEVREFC</sequence>
<dbReference type="InterPro" id="IPR024925">
    <property type="entry name" value="Malonyl_CoA-ACP_transAc"/>
</dbReference>
<dbReference type="SUPFAM" id="SSF55048">
    <property type="entry name" value="Probable ACP-binding domain of malonyl-CoA ACP transacylase"/>
    <property type="match status" value="1"/>
</dbReference>
<protein>
    <recommendedName>
        <fullName evidence="2 6">Malonyl CoA-acyl carrier protein transacylase</fullName>
        <ecNumber evidence="1 6">2.3.1.39</ecNumber>
    </recommendedName>
</protein>
<evidence type="ECO:0000256" key="6">
    <source>
        <dbReference type="PIRNR" id="PIRNR000446"/>
    </source>
</evidence>
<feature type="domain" description="Malonyl-CoA:ACP transacylase (MAT)" evidence="8">
    <location>
        <begin position="6"/>
        <end position="308"/>
    </location>
</feature>
<evidence type="ECO:0000256" key="3">
    <source>
        <dbReference type="ARBA" id="ARBA00022679"/>
    </source>
</evidence>
<evidence type="ECO:0000256" key="1">
    <source>
        <dbReference type="ARBA" id="ARBA00013258"/>
    </source>
</evidence>
<gene>
    <name evidence="9" type="primary">fabD</name>
    <name evidence="9" type="ORF">ANAPHAGO_00024</name>
</gene>
<accession>A0A098GJ74</accession>
<dbReference type="GO" id="GO:0004314">
    <property type="term" value="F:[acyl-carrier-protein] S-malonyltransferase activity"/>
    <property type="evidence" value="ECO:0007669"/>
    <property type="project" value="UniProtKB-EC"/>
</dbReference>
<dbReference type="EC" id="2.3.1.39" evidence="1 6"/>
<dbReference type="PANTHER" id="PTHR42681">
    <property type="entry name" value="MALONYL-COA-ACYL CARRIER PROTEIN TRANSACYLASE, MITOCHONDRIAL"/>
    <property type="match status" value="1"/>
</dbReference>
<dbReference type="Gene3D" id="3.40.366.10">
    <property type="entry name" value="Malonyl-Coenzyme A Acyl Carrier Protein, domain 2"/>
    <property type="match status" value="1"/>
</dbReference>
<dbReference type="SUPFAM" id="SSF52151">
    <property type="entry name" value="FabD/lysophospholipase-like"/>
    <property type="match status" value="1"/>
</dbReference>
<dbReference type="InterPro" id="IPR016036">
    <property type="entry name" value="Malonyl_transacylase_ACP-bd"/>
</dbReference>
<dbReference type="Proteomes" id="UP000055047">
    <property type="component" value="Unassembled WGS sequence"/>
</dbReference>
<dbReference type="PIRSF" id="PIRSF000446">
    <property type="entry name" value="Mct"/>
    <property type="match status" value="1"/>
</dbReference>
<feature type="active site" evidence="7">
    <location>
        <position position="95"/>
    </location>
</feature>
<feature type="active site" evidence="7">
    <location>
        <position position="204"/>
    </location>
</feature>
<evidence type="ECO:0000256" key="7">
    <source>
        <dbReference type="PIRSR" id="PIRSR000446-1"/>
    </source>
</evidence>
<keyword evidence="3 6" id="KW-0808">Transferase</keyword>
<dbReference type="Gene3D" id="3.30.70.250">
    <property type="entry name" value="Malonyl-CoA ACP transacylase, ACP-binding"/>
    <property type="match status" value="1"/>
</dbReference>
<dbReference type="NCBIfam" id="TIGR00128">
    <property type="entry name" value="fabD"/>
    <property type="match status" value="1"/>
</dbReference>
<evidence type="ECO:0000256" key="4">
    <source>
        <dbReference type="ARBA" id="ARBA00023315"/>
    </source>
</evidence>
<dbReference type="EMBL" id="CCXQ01000059">
    <property type="protein sequence ID" value="CEH11044.1"/>
    <property type="molecule type" value="Genomic_DNA"/>
</dbReference>
<organism evidence="9 10">
    <name type="scientific">Anaplasma phagocytophilum</name>
    <name type="common">Ehrlichia phagocytophila</name>
    <dbReference type="NCBI Taxonomy" id="948"/>
    <lineage>
        <taxon>Bacteria</taxon>
        <taxon>Pseudomonadati</taxon>
        <taxon>Pseudomonadota</taxon>
        <taxon>Alphaproteobacteria</taxon>
        <taxon>Rickettsiales</taxon>
        <taxon>Anaplasmataceae</taxon>
        <taxon>Anaplasma</taxon>
        <taxon>phagocytophilum group</taxon>
    </lineage>
</organism>
<name>A0A098GJ74_ANAPH</name>
<dbReference type="AlphaFoldDB" id="A0A098GJ74"/>
<dbReference type="InterPro" id="IPR050858">
    <property type="entry name" value="Mal-CoA-ACP_Trans/PKS_FabD"/>
</dbReference>
<comment type="similarity">
    <text evidence="6">Belongs to the fabD family.</text>
</comment>